<comment type="caution">
    <text evidence="1">The sequence shown here is derived from an EMBL/GenBank/DDBJ whole genome shotgun (WGS) entry which is preliminary data.</text>
</comment>
<dbReference type="EMBL" id="VIVN01000004">
    <property type="protein sequence ID" value="TWE02475.1"/>
    <property type="molecule type" value="Genomic_DNA"/>
</dbReference>
<name>A0A561DGI3_9BACI</name>
<accession>A0A561DGI3</accession>
<proteinExistence type="predicted"/>
<reference evidence="1 2" key="1">
    <citation type="submission" date="2019-06" db="EMBL/GenBank/DDBJ databases">
        <title>Sorghum-associated microbial communities from plants grown in Nebraska, USA.</title>
        <authorList>
            <person name="Schachtman D."/>
        </authorList>
    </citation>
    <scope>NUCLEOTIDE SEQUENCE [LARGE SCALE GENOMIC DNA]</scope>
    <source>
        <strain evidence="1 2">2482</strain>
    </source>
</reference>
<gene>
    <name evidence="1" type="ORF">FB550_10415</name>
</gene>
<dbReference type="Proteomes" id="UP000319671">
    <property type="component" value="Unassembled WGS sequence"/>
</dbReference>
<protein>
    <submittedName>
        <fullName evidence="1">Uncharacterized protein</fullName>
    </submittedName>
</protein>
<organism evidence="1 2">
    <name type="scientific">Neobacillus bataviensis</name>
    <dbReference type="NCBI Taxonomy" id="220685"/>
    <lineage>
        <taxon>Bacteria</taxon>
        <taxon>Bacillati</taxon>
        <taxon>Bacillota</taxon>
        <taxon>Bacilli</taxon>
        <taxon>Bacillales</taxon>
        <taxon>Bacillaceae</taxon>
        <taxon>Neobacillus</taxon>
    </lineage>
</organism>
<dbReference type="AlphaFoldDB" id="A0A561DGI3"/>
<keyword evidence="2" id="KW-1185">Reference proteome</keyword>
<evidence type="ECO:0000313" key="2">
    <source>
        <dbReference type="Proteomes" id="UP000319671"/>
    </source>
</evidence>
<evidence type="ECO:0000313" key="1">
    <source>
        <dbReference type="EMBL" id="TWE02475.1"/>
    </source>
</evidence>
<sequence length="42" mass="4825">MGYEGYHLVEEEKIGGKITMPLHTIFLSLIFKLKKTNKNTNS</sequence>